<accession>A0A7C3KBR9</accession>
<evidence type="ECO:0000313" key="1">
    <source>
        <dbReference type="EMBL" id="HFM96463.1"/>
    </source>
</evidence>
<reference evidence="1" key="1">
    <citation type="journal article" date="2020" name="mSystems">
        <title>Genome- and Community-Level Interaction Insights into Carbon Utilization and Element Cycling Functions of Hydrothermarchaeota in Hydrothermal Sediment.</title>
        <authorList>
            <person name="Zhou Z."/>
            <person name="Liu Y."/>
            <person name="Xu W."/>
            <person name="Pan J."/>
            <person name="Luo Z.H."/>
            <person name="Li M."/>
        </authorList>
    </citation>
    <scope>NUCLEOTIDE SEQUENCE [LARGE SCALE GENOMIC DNA]</scope>
    <source>
        <strain evidence="1">SpSt-418</strain>
    </source>
</reference>
<protein>
    <submittedName>
        <fullName evidence="1">Uncharacterized protein</fullName>
    </submittedName>
</protein>
<comment type="caution">
    <text evidence="1">The sequence shown here is derived from an EMBL/GenBank/DDBJ whole genome shotgun (WGS) entry which is preliminary data.</text>
</comment>
<dbReference type="AlphaFoldDB" id="A0A7C3KBR9"/>
<gene>
    <name evidence="1" type="ORF">ENR64_01605</name>
</gene>
<dbReference type="EMBL" id="DSRU01000023">
    <property type="protein sequence ID" value="HFM96463.1"/>
    <property type="molecule type" value="Genomic_DNA"/>
</dbReference>
<name>A0A7C3KBR9_9CYAN</name>
<sequence>MTFEEINKTLKQLFPDEMITAATDSWQIESPDFRMLILLSTDQSWLRSLSNSQYGNLAAIGRNI</sequence>
<proteinExistence type="predicted"/>
<organism evidence="1">
    <name type="scientific">Oscillatoriales cyanobacterium SpSt-418</name>
    <dbReference type="NCBI Taxonomy" id="2282169"/>
    <lineage>
        <taxon>Bacteria</taxon>
        <taxon>Bacillati</taxon>
        <taxon>Cyanobacteriota</taxon>
        <taxon>Cyanophyceae</taxon>
        <taxon>Oscillatoriophycideae</taxon>
        <taxon>Oscillatoriales</taxon>
    </lineage>
</organism>